<dbReference type="EMBL" id="JBGFUD010000573">
    <property type="protein sequence ID" value="MFH4974809.1"/>
    <property type="molecule type" value="Genomic_DNA"/>
</dbReference>
<dbReference type="PANTHER" id="PTHR45632">
    <property type="entry name" value="LD33804P"/>
    <property type="match status" value="1"/>
</dbReference>
<reference evidence="4 5" key="1">
    <citation type="submission" date="2024-08" db="EMBL/GenBank/DDBJ databases">
        <title>Gnathostoma spinigerum genome.</title>
        <authorList>
            <person name="Gonzalez-Bertolin B."/>
            <person name="Monzon S."/>
            <person name="Zaballos A."/>
            <person name="Jimenez P."/>
            <person name="Dekumyoy P."/>
            <person name="Varona S."/>
            <person name="Cuesta I."/>
            <person name="Sumanam S."/>
            <person name="Adisakwattana P."/>
            <person name="Gasser R.B."/>
            <person name="Hernandez-Gonzalez A."/>
            <person name="Young N.D."/>
            <person name="Perteguer M.J."/>
        </authorList>
    </citation>
    <scope>NUCLEOTIDE SEQUENCE [LARGE SCALE GENOMIC DNA]</scope>
    <source>
        <strain evidence="4">AL3</strain>
        <tissue evidence="4">Liver</tissue>
    </source>
</reference>
<evidence type="ECO:0000259" key="3">
    <source>
        <dbReference type="Pfam" id="PF07707"/>
    </source>
</evidence>
<keyword evidence="1" id="KW-0880">Kelch repeat</keyword>
<dbReference type="CDD" id="cd18186">
    <property type="entry name" value="BTB_POZ_ZBTB_KLHL-like"/>
    <property type="match status" value="1"/>
</dbReference>
<name>A0ABD6EBT5_9BILA</name>
<dbReference type="InterPro" id="IPR011705">
    <property type="entry name" value="BACK"/>
</dbReference>
<evidence type="ECO:0000313" key="4">
    <source>
        <dbReference type="EMBL" id="MFH4974809.1"/>
    </source>
</evidence>
<dbReference type="SUPFAM" id="SSF54695">
    <property type="entry name" value="POZ domain"/>
    <property type="match status" value="1"/>
</dbReference>
<dbReference type="AlphaFoldDB" id="A0ABD6EBT5"/>
<keyword evidence="2" id="KW-0677">Repeat</keyword>
<dbReference type="Pfam" id="PF07707">
    <property type="entry name" value="BACK"/>
    <property type="match status" value="1"/>
</dbReference>
<organism evidence="4 5">
    <name type="scientific">Gnathostoma spinigerum</name>
    <dbReference type="NCBI Taxonomy" id="75299"/>
    <lineage>
        <taxon>Eukaryota</taxon>
        <taxon>Metazoa</taxon>
        <taxon>Ecdysozoa</taxon>
        <taxon>Nematoda</taxon>
        <taxon>Chromadorea</taxon>
        <taxon>Rhabditida</taxon>
        <taxon>Spirurina</taxon>
        <taxon>Gnathostomatomorpha</taxon>
        <taxon>Gnathostomatoidea</taxon>
        <taxon>Gnathostomatidae</taxon>
        <taxon>Gnathostoma</taxon>
    </lineage>
</organism>
<comment type="caution">
    <text evidence="4">The sequence shown here is derived from an EMBL/GenBank/DDBJ whole genome shotgun (WGS) entry which is preliminary data.</text>
</comment>
<proteinExistence type="predicted"/>
<feature type="domain" description="BACK" evidence="3">
    <location>
        <begin position="115"/>
        <end position="193"/>
    </location>
</feature>
<dbReference type="InterPro" id="IPR011333">
    <property type="entry name" value="SKP1/BTB/POZ_sf"/>
</dbReference>
<dbReference type="Gene3D" id="1.25.40.420">
    <property type="match status" value="1"/>
</dbReference>
<dbReference type="PANTHER" id="PTHR45632:SF3">
    <property type="entry name" value="KELCH-LIKE PROTEIN 32"/>
    <property type="match status" value="1"/>
</dbReference>
<sequence>MSQLLMQSVFGILQVGEINAASILKLDLSDLIAGLVTPTGLKAAIDFMYTGVIRVDINNLIPLLCAANVLAITAMVKKICDQACSLALCCPQYSFYILETAVEKLPRRSPFRDNVVDVVAQQFGSIRRNPAFLKLPMQVIYALYSSDMFYVPAAEALDSLFDWMLANKDKKYYAPNLIDNIDLSKLDPREQQEYLKRSESIDGLRPILQQQISMANWNDLLRRERLMFISGSYKIQGASTSEPISSSK</sequence>
<gene>
    <name evidence="4" type="ORF">AB6A40_001518</name>
</gene>
<evidence type="ECO:0000256" key="2">
    <source>
        <dbReference type="ARBA" id="ARBA00022737"/>
    </source>
</evidence>
<evidence type="ECO:0000256" key="1">
    <source>
        <dbReference type="ARBA" id="ARBA00022441"/>
    </source>
</evidence>
<keyword evidence="5" id="KW-1185">Reference proteome</keyword>
<evidence type="ECO:0000313" key="5">
    <source>
        <dbReference type="Proteomes" id="UP001608902"/>
    </source>
</evidence>
<dbReference type="Gene3D" id="3.30.710.10">
    <property type="entry name" value="Potassium Channel Kv1.1, Chain A"/>
    <property type="match status" value="1"/>
</dbReference>
<protein>
    <recommendedName>
        <fullName evidence="3">BACK domain-containing protein</fullName>
    </recommendedName>
</protein>
<dbReference type="Proteomes" id="UP001608902">
    <property type="component" value="Unassembled WGS sequence"/>
</dbReference>
<accession>A0ABD6EBT5</accession>